<protein>
    <submittedName>
        <fullName evidence="1">Uncharacterized protein</fullName>
    </submittedName>
</protein>
<proteinExistence type="predicted"/>
<name>A0A0F5YN39_9CYAN</name>
<dbReference type="Proteomes" id="UP000033607">
    <property type="component" value="Unassembled WGS sequence"/>
</dbReference>
<evidence type="ECO:0000313" key="2">
    <source>
        <dbReference type="Proteomes" id="UP000033607"/>
    </source>
</evidence>
<comment type="caution">
    <text evidence="1">The sequence shown here is derived from an EMBL/GenBank/DDBJ whole genome shotgun (WGS) entry which is preliminary data.</text>
</comment>
<organism evidence="1 2">
    <name type="scientific">Limnoraphis robusta CS-951</name>
    <dbReference type="NCBI Taxonomy" id="1637645"/>
    <lineage>
        <taxon>Bacteria</taxon>
        <taxon>Bacillati</taxon>
        <taxon>Cyanobacteriota</taxon>
        <taxon>Cyanophyceae</taxon>
        <taxon>Oscillatoriophycideae</taxon>
        <taxon>Oscillatoriales</taxon>
        <taxon>Sirenicapillariaceae</taxon>
        <taxon>Limnoraphis</taxon>
    </lineage>
</organism>
<dbReference type="AlphaFoldDB" id="A0A0F5YN39"/>
<sequence length="102" mass="11664">MPEEQEDQKIIIEENPSYVSGDRATNNNIYSEDDRSVTINRDANKSIIIPGDRNTATITITNYYYHESKTVIPIESTDTADENLPCPYRGLLKIIRLRSKSE</sequence>
<dbReference type="EMBL" id="LATL02000141">
    <property type="protein sequence ID" value="KKD39590.1"/>
    <property type="molecule type" value="Genomic_DNA"/>
</dbReference>
<evidence type="ECO:0000313" key="1">
    <source>
        <dbReference type="EMBL" id="KKD39590.1"/>
    </source>
</evidence>
<reference evidence="1 2" key="1">
    <citation type="submission" date="2015-06" db="EMBL/GenBank/DDBJ databases">
        <title>Draft genome assembly of filamentous brackish cyanobacterium Limnoraphis robusta strain CS-951.</title>
        <authorList>
            <person name="Willis A."/>
            <person name="Parks M."/>
            <person name="Burford M.A."/>
        </authorList>
    </citation>
    <scope>NUCLEOTIDE SEQUENCE [LARGE SCALE GENOMIC DNA]</scope>
    <source>
        <strain evidence="1 2">CS-951</strain>
    </source>
</reference>
<accession>A0A0F5YN39</accession>
<dbReference type="RefSeq" id="WP_046276933.1">
    <property type="nucleotide sequence ID" value="NZ_LATL02000141.1"/>
</dbReference>
<gene>
    <name evidence="1" type="ORF">WN50_02560</name>
</gene>